<gene>
    <name evidence="11" type="ORF">NE398_14020</name>
</gene>
<dbReference type="PROSITE" id="PS51202">
    <property type="entry name" value="RCK_C"/>
    <property type="match status" value="1"/>
</dbReference>
<protein>
    <submittedName>
        <fullName evidence="11">Potassium/proton antiporter</fullName>
    </submittedName>
</protein>
<dbReference type="InterPro" id="IPR038770">
    <property type="entry name" value="Na+/solute_symporter_sf"/>
</dbReference>
<dbReference type="GO" id="GO:0005886">
    <property type="term" value="C:plasma membrane"/>
    <property type="evidence" value="ECO:0007669"/>
    <property type="project" value="UniProtKB-SubCell"/>
</dbReference>
<dbReference type="Gene3D" id="3.30.70.1450">
    <property type="entry name" value="Regulator of K+ conductance, C-terminal domain"/>
    <property type="match status" value="1"/>
</dbReference>
<keyword evidence="4" id="KW-1003">Cell membrane</keyword>
<dbReference type="NCBIfam" id="NF003715">
    <property type="entry name" value="PRK05326.1-2"/>
    <property type="match status" value="1"/>
</dbReference>
<organism evidence="11 12">
    <name type="scientific">Clostridium tertium</name>
    <dbReference type="NCBI Taxonomy" id="1559"/>
    <lineage>
        <taxon>Bacteria</taxon>
        <taxon>Bacillati</taxon>
        <taxon>Bacillota</taxon>
        <taxon>Clostridia</taxon>
        <taxon>Eubacteriales</taxon>
        <taxon>Clostridiaceae</taxon>
        <taxon>Clostridium</taxon>
    </lineage>
</organism>
<evidence type="ECO:0000256" key="3">
    <source>
        <dbReference type="ARBA" id="ARBA00022449"/>
    </source>
</evidence>
<dbReference type="Pfam" id="PF02080">
    <property type="entry name" value="TrkA_C"/>
    <property type="match status" value="1"/>
</dbReference>
<keyword evidence="5 9" id="KW-0812">Transmembrane</keyword>
<evidence type="ECO:0000313" key="11">
    <source>
        <dbReference type="EMBL" id="MDC4241271.1"/>
    </source>
</evidence>
<feature type="transmembrane region" description="Helical" evidence="9">
    <location>
        <begin position="219"/>
        <end position="242"/>
    </location>
</feature>
<dbReference type="Proteomes" id="UP001141183">
    <property type="component" value="Unassembled WGS sequence"/>
</dbReference>
<evidence type="ECO:0000256" key="8">
    <source>
        <dbReference type="ARBA" id="ARBA00023136"/>
    </source>
</evidence>
<dbReference type="AlphaFoldDB" id="A0A9X3XN12"/>
<feature type="transmembrane region" description="Helical" evidence="9">
    <location>
        <begin position="262"/>
        <end position="286"/>
    </location>
</feature>
<dbReference type="Gene3D" id="1.20.1530.20">
    <property type="match status" value="1"/>
</dbReference>
<comment type="caution">
    <text evidence="11">The sequence shown here is derived from an EMBL/GenBank/DDBJ whole genome shotgun (WGS) entry which is preliminary data.</text>
</comment>
<sequence>MIELMIICGLILLICITSSKILYKFGVPMLLIFIVLGMLFGSDGIVGIYFDDYELTSKLCSLGLVFIMFYGGFGTNWKTAKESAVPSILMSTLGVIITAGLTGLFCYFVLGTSLLEGFLIGSVVGSTDAASVFSILRSQKLNLKGSLAPLLEIESGSNDPIAYMLTLIVLTFMSNTGVGSMVPMIIKQIVFGILIGSILAKGAVYVIRRANFEVEGFYTIFITAIAILSYAVSEWLGGNGYLSVYMAGIIIGNSKIPHKKSLFHFFDGVSWIMQIALFFILGLLSFPSKLPQVVGISIAISIFMIVIARPLATFIILSKFNYSVKEKIFISWVGLRGAASIVFAIFSITYGVNIQNDIFHIVFFIALLSVAIQGTLIPKVAQKLDLVDDSTPVLRTFNDYKEDKSTKLLEVNIFDDSKWVNKTIMDSDIPEDILIVMIKRGDEVIVPKGSTIINKGDILVLSANNFDNLLNN</sequence>
<feature type="transmembrane region" description="Helical" evidence="9">
    <location>
        <begin position="189"/>
        <end position="207"/>
    </location>
</feature>
<dbReference type="InterPro" id="IPR006037">
    <property type="entry name" value="RCK_C"/>
</dbReference>
<dbReference type="GO" id="GO:0008324">
    <property type="term" value="F:monoatomic cation transmembrane transporter activity"/>
    <property type="evidence" value="ECO:0007669"/>
    <property type="project" value="InterPro"/>
</dbReference>
<evidence type="ECO:0000259" key="10">
    <source>
        <dbReference type="PROSITE" id="PS51202"/>
    </source>
</evidence>
<keyword evidence="12" id="KW-1185">Reference proteome</keyword>
<dbReference type="InterPro" id="IPR006153">
    <property type="entry name" value="Cation/H_exchanger_TM"/>
</dbReference>
<evidence type="ECO:0000256" key="4">
    <source>
        <dbReference type="ARBA" id="ARBA00022475"/>
    </source>
</evidence>
<proteinExistence type="predicted"/>
<feature type="transmembrane region" description="Helical" evidence="9">
    <location>
        <begin position="292"/>
        <end position="317"/>
    </location>
</feature>
<dbReference type="NCBIfam" id="NF003716">
    <property type="entry name" value="PRK05326.1-3"/>
    <property type="match status" value="1"/>
</dbReference>
<feature type="transmembrane region" description="Helical" evidence="9">
    <location>
        <begin position="59"/>
        <end position="77"/>
    </location>
</feature>
<evidence type="ECO:0000256" key="5">
    <source>
        <dbReference type="ARBA" id="ARBA00022692"/>
    </source>
</evidence>
<feature type="transmembrane region" description="Helical" evidence="9">
    <location>
        <begin position="161"/>
        <end position="182"/>
    </location>
</feature>
<dbReference type="GO" id="GO:0015297">
    <property type="term" value="F:antiporter activity"/>
    <property type="evidence" value="ECO:0007669"/>
    <property type="project" value="UniProtKB-KW"/>
</dbReference>
<evidence type="ECO:0000256" key="9">
    <source>
        <dbReference type="SAM" id="Phobius"/>
    </source>
</evidence>
<dbReference type="GO" id="GO:0006813">
    <property type="term" value="P:potassium ion transport"/>
    <property type="evidence" value="ECO:0007669"/>
    <property type="project" value="InterPro"/>
</dbReference>
<dbReference type="SUPFAM" id="SSF116726">
    <property type="entry name" value="TrkA C-terminal domain-like"/>
    <property type="match status" value="1"/>
</dbReference>
<dbReference type="GO" id="GO:1902600">
    <property type="term" value="P:proton transmembrane transport"/>
    <property type="evidence" value="ECO:0007669"/>
    <property type="project" value="InterPro"/>
</dbReference>
<evidence type="ECO:0000256" key="6">
    <source>
        <dbReference type="ARBA" id="ARBA00022989"/>
    </source>
</evidence>
<dbReference type="InterPro" id="IPR036721">
    <property type="entry name" value="RCK_C_sf"/>
</dbReference>
<dbReference type="GeneID" id="93043364"/>
<feature type="domain" description="RCK C-terminal" evidence="10">
    <location>
        <begin position="395"/>
        <end position="472"/>
    </location>
</feature>
<reference evidence="11" key="1">
    <citation type="submission" date="2022-05" db="EMBL/GenBank/DDBJ databases">
        <title>Draft genome sequence of Clostridium tertium strain CP3 isolated from Peru.</title>
        <authorList>
            <person name="Hurtado R."/>
            <person name="Lima L."/>
            <person name="Sousa T."/>
            <person name="Jaiswal A.K."/>
            <person name="Tiwari S."/>
            <person name="Maturrano L."/>
            <person name="Brenig B."/>
            <person name="Azevedo V."/>
        </authorList>
    </citation>
    <scope>NUCLEOTIDE SEQUENCE</scope>
    <source>
        <strain evidence="11">CP3</strain>
    </source>
</reference>
<keyword evidence="2" id="KW-0813">Transport</keyword>
<dbReference type="EMBL" id="JAMRYU010000014">
    <property type="protein sequence ID" value="MDC4241271.1"/>
    <property type="molecule type" value="Genomic_DNA"/>
</dbReference>
<dbReference type="PANTHER" id="PTHR32507:SF7">
    <property type="entry name" value="K(+)_H(+) ANTIPORTER NHAP2"/>
    <property type="match status" value="1"/>
</dbReference>
<keyword evidence="3" id="KW-0050">Antiport</keyword>
<accession>A0A9X3XN12</accession>
<feature type="transmembrane region" description="Helical" evidence="9">
    <location>
        <begin position="329"/>
        <end position="352"/>
    </location>
</feature>
<keyword evidence="7" id="KW-0406">Ion transport</keyword>
<feature type="transmembrane region" description="Helical" evidence="9">
    <location>
        <begin position="29"/>
        <end position="50"/>
    </location>
</feature>
<dbReference type="PANTHER" id="PTHR32507">
    <property type="entry name" value="NA(+)/H(+) ANTIPORTER 1"/>
    <property type="match status" value="1"/>
</dbReference>
<dbReference type="Pfam" id="PF00999">
    <property type="entry name" value="Na_H_Exchanger"/>
    <property type="match status" value="1"/>
</dbReference>
<evidence type="ECO:0000256" key="7">
    <source>
        <dbReference type="ARBA" id="ARBA00023065"/>
    </source>
</evidence>
<dbReference type="RefSeq" id="WP_097034397.1">
    <property type="nucleotide sequence ID" value="NZ_BAAACM010000011.1"/>
</dbReference>
<evidence type="ECO:0000256" key="2">
    <source>
        <dbReference type="ARBA" id="ARBA00022448"/>
    </source>
</evidence>
<keyword evidence="6 9" id="KW-1133">Transmembrane helix</keyword>
<evidence type="ECO:0000256" key="1">
    <source>
        <dbReference type="ARBA" id="ARBA00004651"/>
    </source>
</evidence>
<keyword evidence="8 9" id="KW-0472">Membrane</keyword>
<evidence type="ECO:0000313" key="12">
    <source>
        <dbReference type="Proteomes" id="UP001141183"/>
    </source>
</evidence>
<comment type="subcellular location">
    <subcellularLocation>
        <location evidence="1">Cell membrane</location>
        <topology evidence="1">Multi-pass membrane protein</topology>
    </subcellularLocation>
</comment>
<feature type="transmembrane region" description="Helical" evidence="9">
    <location>
        <begin position="89"/>
        <end position="110"/>
    </location>
</feature>
<name>A0A9X3XN12_9CLOT</name>
<feature type="transmembrane region" description="Helical" evidence="9">
    <location>
        <begin position="358"/>
        <end position="377"/>
    </location>
</feature>